<keyword evidence="8 10" id="KW-0460">Magnesium</keyword>
<evidence type="ECO:0000256" key="12">
    <source>
        <dbReference type="RuleBase" id="RU003784"/>
    </source>
</evidence>
<evidence type="ECO:0000256" key="2">
    <source>
        <dbReference type="ARBA" id="ARBA00003213"/>
    </source>
</evidence>
<protein>
    <recommendedName>
        <fullName evidence="10">tRNA dimethylallyltransferase</fullName>
        <ecNumber evidence="10">2.5.1.75</ecNumber>
    </recommendedName>
    <alternativeName>
        <fullName evidence="10">Dimethylallyl diphosphate:tRNA dimethylallyltransferase</fullName>
        <shortName evidence="10">DMAPP:tRNA dimethylallyltransferase</shortName>
        <shortName evidence="10">DMATase</shortName>
    </alternativeName>
    <alternativeName>
        <fullName evidence="10">Isopentenyl-diphosphate:tRNA isopentenyltransferase</fullName>
        <shortName evidence="10">IPP transferase</shortName>
        <shortName evidence="10">IPPT</shortName>
        <shortName evidence="10">IPTase</shortName>
    </alternativeName>
</protein>
<evidence type="ECO:0000256" key="4">
    <source>
        <dbReference type="ARBA" id="ARBA00022679"/>
    </source>
</evidence>
<evidence type="ECO:0000256" key="6">
    <source>
        <dbReference type="ARBA" id="ARBA00022741"/>
    </source>
</evidence>
<keyword evidence="5 10" id="KW-0819">tRNA processing</keyword>
<comment type="caution">
    <text evidence="10">Lacks conserved residue(s) required for the propagation of feature annotation.</text>
</comment>
<feature type="site" description="Interaction with substrate tRNA" evidence="10">
    <location>
        <position position="140"/>
    </location>
</feature>
<dbReference type="EC" id="2.5.1.75" evidence="10"/>
<evidence type="ECO:0000313" key="15">
    <source>
        <dbReference type="Proteomes" id="UP001500689"/>
    </source>
</evidence>
<dbReference type="Gene3D" id="1.10.20.140">
    <property type="match status" value="1"/>
</dbReference>
<comment type="catalytic activity">
    <reaction evidence="9 10 11">
        <text>adenosine(37) in tRNA + dimethylallyl diphosphate = N(6)-dimethylallyladenosine(37) in tRNA + diphosphate</text>
        <dbReference type="Rhea" id="RHEA:26482"/>
        <dbReference type="Rhea" id="RHEA-COMP:10162"/>
        <dbReference type="Rhea" id="RHEA-COMP:10375"/>
        <dbReference type="ChEBI" id="CHEBI:33019"/>
        <dbReference type="ChEBI" id="CHEBI:57623"/>
        <dbReference type="ChEBI" id="CHEBI:74411"/>
        <dbReference type="ChEBI" id="CHEBI:74415"/>
        <dbReference type="EC" id="2.5.1.75"/>
    </reaction>
</comment>
<dbReference type="EMBL" id="BAAAZN010000002">
    <property type="protein sequence ID" value="GAA3529817.1"/>
    <property type="molecule type" value="Genomic_DNA"/>
</dbReference>
<evidence type="ECO:0000256" key="13">
    <source>
        <dbReference type="RuleBase" id="RU003785"/>
    </source>
</evidence>
<evidence type="ECO:0000256" key="11">
    <source>
        <dbReference type="RuleBase" id="RU003783"/>
    </source>
</evidence>
<dbReference type="Pfam" id="PF01715">
    <property type="entry name" value="IPPT"/>
    <property type="match status" value="1"/>
</dbReference>
<comment type="cofactor">
    <cofactor evidence="1 10">
        <name>Mg(2+)</name>
        <dbReference type="ChEBI" id="CHEBI:18420"/>
    </cofactor>
</comment>
<keyword evidence="6 10" id="KW-0547">Nucleotide-binding</keyword>
<dbReference type="InterPro" id="IPR027417">
    <property type="entry name" value="P-loop_NTPase"/>
</dbReference>
<evidence type="ECO:0000256" key="8">
    <source>
        <dbReference type="ARBA" id="ARBA00022842"/>
    </source>
</evidence>
<feature type="site" description="Interaction with substrate tRNA" evidence="10">
    <location>
        <position position="119"/>
    </location>
</feature>
<dbReference type="HAMAP" id="MF_00185">
    <property type="entry name" value="IPP_trans"/>
    <property type="match status" value="1"/>
</dbReference>
<dbReference type="NCBIfam" id="TIGR00174">
    <property type="entry name" value="miaA"/>
    <property type="match status" value="1"/>
</dbReference>
<keyword evidence="15" id="KW-1185">Reference proteome</keyword>
<feature type="binding site" evidence="10">
    <location>
        <begin position="28"/>
        <end position="35"/>
    </location>
    <ligand>
        <name>ATP</name>
        <dbReference type="ChEBI" id="CHEBI:30616"/>
    </ligand>
</feature>
<comment type="function">
    <text evidence="2 10 12">Catalyzes the transfer of a dimethylallyl group onto the adenine at position 37 in tRNAs that read codons beginning with uridine, leading to the formation of N6-(dimethylallyl)adenosine (i(6)A).</text>
</comment>
<gene>
    <name evidence="10 14" type="primary">miaA</name>
    <name evidence="14" type="ORF">GCM10022222_10960</name>
</gene>
<evidence type="ECO:0000313" key="14">
    <source>
        <dbReference type="EMBL" id="GAA3529817.1"/>
    </source>
</evidence>
<proteinExistence type="inferred from homology"/>
<dbReference type="PANTHER" id="PTHR11088:SF60">
    <property type="entry name" value="TRNA DIMETHYLALLYLTRANSFERASE"/>
    <property type="match status" value="1"/>
</dbReference>
<name>A0ABP6VBE7_9PSEU</name>
<dbReference type="InterPro" id="IPR039657">
    <property type="entry name" value="Dimethylallyltransferase"/>
</dbReference>
<evidence type="ECO:0000256" key="10">
    <source>
        <dbReference type="HAMAP-Rule" id="MF_00185"/>
    </source>
</evidence>
<evidence type="ECO:0000256" key="7">
    <source>
        <dbReference type="ARBA" id="ARBA00022840"/>
    </source>
</evidence>
<accession>A0ABP6VBE7</accession>
<comment type="similarity">
    <text evidence="3 10 13">Belongs to the IPP transferase family.</text>
</comment>
<sequence length="319" mass="33813">MPSSASARVAFTSVISPAQPPFPVAVVGPTATGKTALAVHLALALDGEVVNADALQLYRGMDIGTAKATPEERRGVPHHLLDVLDVTETASVAAYQRAARSTIEGILAAGRTPVLTGGSGLYVQAVLDDLRFPGTDPAVRARLDAEASEVGTAALHTRLGERDPAAAAAILPTNTRRIVRALEVIEITGEPFSANLPKPGPARYGTVLIGVDRAAAELDDRVDLRVERMFAAGLVDEVRELAGRGLREGKTASRALGYQQVLAELDGEGDFAAAAAATAQATRRFVRRQRSWFRRDRRIRWFDGAEPDLAEGVLTALAQ</sequence>
<dbReference type="Gene3D" id="3.40.50.300">
    <property type="entry name" value="P-loop containing nucleotide triphosphate hydrolases"/>
    <property type="match status" value="1"/>
</dbReference>
<evidence type="ECO:0000256" key="9">
    <source>
        <dbReference type="ARBA" id="ARBA00049563"/>
    </source>
</evidence>
<keyword evidence="7 10" id="KW-0067">ATP-binding</keyword>
<comment type="caution">
    <text evidence="14">The sequence shown here is derived from an EMBL/GenBank/DDBJ whole genome shotgun (WGS) entry which is preliminary data.</text>
</comment>
<comment type="subunit">
    <text evidence="10">Monomer.</text>
</comment>
<evidence type="ECO:0000256" key="1">
    <source>
        <dbReference type="ARBA" id="ARBA00001946"/>
    </source>
</evidence>
<reference evidence="15" key="1">
    <citation type="journal article" date="2019" name="Int. J. Syst. Evol. Microbiol.">
        <title>The Global Catalogue of Microorganisms (GCM) 10K type strain sequencing project: providing services to taxonomists for standard genome sequencing and annotation.</title>
        <authorList>
            <consortium name="The Broad Institute Genomics Platform"/>
            <consortium name="The Broad Institute Genome Sequencing Center for Infectious Disease"/>
            <person name="Wu L."/>
            <person name="Ma J."/>
        </authorList>
    </citation>
    <scope>NUCLEOTIDE SEQUENCE [LARGE SCALE GENOMIC DNA]</scope>
    <source>
        <strain evidence="15">JCM 16898</strain>
    </source>
</reference>
<evidence type="ECO:0000256" key="3">
    <source>
        <dbReference type="ARBA" id="ARBA00005842"/>
    </source>
</evidence>
<dbReference type="InterPro" id="IPR018022">
    <property type="entry name" value="IPT"/>
</dbReference>
<keyword evidence="4 10" id="KW-0808">Transferase</keyword>
<organism evidence="14 15">
    <name type="scientific">Amycolatopsis ultiminotia</name>
    <dbReference type="NCBI Taxonomy" id="543629"/>
    <lineage>
        <taxon>Bacteria</taxon>
        <taxon>Bacillati</taxon>
        <taxon>Actinomycetota</taxon>
        <taxon>Actinomycetes</taxon>
        <taxon>Pseudonocardiales</taxon>
        <taxon>Pseudonocardiaceae</taxon>
        <taxon>Amycolatopsis</taxon>
    </lineage>
</organism>
<evidence type="ECO:0000256" key="5">
    <source>
        <dbReference type="ARBA" id="ARBA00022694"/>
    </source>
</evidence>
<feature type="binding site" evidence="10">
    <location>
        <begin position="30"/>
        <end position="35"/>
    </location>
    <ligand>
        <name>substrate</name>
    </ligand>
</feature>
<dbReference type="Proteomes" id="UP001500689">
    <property type="component" value="Unassembled WGS sequence"/>
</dbReference>
<dbReference type="PANTHER" id="PTHR11088">
    <property type="entry name" value="TRNA DIMETHYLALLYLTRANSFERASE"/>
    <property type="match status" value="1"/>
</dbReference>
<dbReference type="SUPFAM" id="SSF52540">
    <property type="entry name" value="P-loop containing nucleoside triphosphate hydrolases"/>
    <property type="match status" value="1"/>
</dbReference>